<evidence type="ECO:0000313" key="1">
    <source>
        <dbReference type="EMBL" id="ODP27856.1"/>
    </source>
</evidence>
<reference evidence="1 2" key="1">
    <citation type="submission" date="2016-08" db="EMBL/GenBank/DDBJ databases">
        <title>Genome sequencing of Paenibacillus sp. TI45-13ar, isolated from Korean traditional nuruk.</title>
        <authorList>
            <person name="Kim S.-J."/>
        </authorList>
    </citation>
    <scope>NUCLEOTIDE SEQUENCE [LARGE SCALE GENOMIC DNA]</scope>
    <source>
        <strain evidence="1 2">TI45-13ar</strain>
    </source>
</reference>
<dbReference type="RefSeq" id="WP_069328088.1">
    <property type="nucleotide sequence ID" value="NZ_MDER01000045.1"/>
</dbReference>
<gene>
    <name evidence="1" type="ORF">PTI45_02675</name>
</gene>
<comment type="caution">
    <text evidence="1">The sequence shown here is derived from an EMBL/GenBank/DDBJ whole genome shotgun (WGS) entry which is preliminary data.</text>
</comment>
<dbReference type="EMBL" id="MDER01000045">
    <property type="protein sequence ID" value="ODP27856.1"/>
    <property type="molecule type" value="Genomic_DNA"/>
</dbReference>
<dbReference type="AlphaFoldDB" id="A0A1E3L292"/>
<name>A0A1E3L292_9BACL</name>
<keyword evidence="2" id="KW-1185">Reference proteome</keyword>
<organism evidence="1 2">
    <name type="scientific">Paenibacillus nuruki</name>
    <dbReference type="NCBI Taxonomy" id="1886670"/>
    <lineage>
        <taxon>Bacteria</taxon>
        <taxon>Bacillati</taxon>
        <taxon>Bacillota</taxon>
        <taxon>Bacilli</taxon>
        <taxon>Bacillales</taxon>
        <taxon>Paenibacillaceae</taxon>
        <taxon>Paenibacillus</taxon>
    </lineage>
</organism>
<sequence length="301" mass="34260">MNSTRSNDLKLYKKKIKILQKLYHYQNGNYDATRHVSIYQEDVLTTEERQQLEQDQWKINDILAVDHNSLIQSIRVWGQHEALSLERATAEFVAAVGGSYPRGMTTLHSTLFAHHVPDHTYESARRLLACGICGFSGNKASADDENWENIASIRYSLYQGRLYNNVIGVYTDLEERIHLPAISPTEEDITIFRNLLQHLDQADEDMTPGSYEKSLTGSKLIKGNAGIRRDILQSLSLVGILPNSQIQLDHTAWTAFEDIIDPEVNLNNTKGRSDMEMPWAGWEGKLGVDWEKAHQLFGVYL</sequence>
<protein>
    <submittedName>
        <fullName evidence="1">Uncharacterized protein</fullName>
    </submittedName>
</protein>
<dbReference type="Proteomes" id="UP000094578">
    <property type="component" value="Unassembled WGS sequence"/>
</dbReference>
<accession>A0A1E3L292</accession>
<evidence type="ECO:0000313" key="2">
    <source>
        <dbReference type="Proteomes" id="UP000094578"/>
    </source>
</evidence>
<proteinExistence type="predicted"/>